<dbReference type="Proteomes" id="UP001057455">
    <property type="component" value="Unassembled WGS sequence"/>
</dbReference>
<gene>
    <name evidence="4" type="ORF">BaOVIS_032440</name>
</gene>
<dbReference type="Pfam" id="PF09423">
    <property type="entry name" value="PhoD"/>
    <property type="match status" value="1"/>
</dbReference>
<evidence type="ECO:0000256" key="2">
    <source>
        <dbReference type="SAM" id="SignalP"/>
    </source>
</evidence>
<evidence type="ECO:0000256" key="1">
    <source>
        <dbReference type="SAM" id="Phobius"/>
    </source>
</evidence>
<keyword evidence="1" id="KW-1133">Transmembrane helix</keyword>
<keyword evidence="5" id="KW-1185">Reference proteome</keyword>
<keyword evidence="2" id="KW-0732">Signal</keyword>
<dbReference type="CDD" id="cd07389">
    <property type="entry name" value="MPP_PhoD"/>
    <property type="match status" value="1"/>
</dbReference>
<accession>A0A9W5TDA0</accession>
<feature type="chain" id="PRO_5040798000" evidence="2">
    <location>
        <begin position="21"/>
        <end position="456"/>
    </location>
</feature>
<dbReference type="InterPro" id="IPR029052">
    <property type="entry name" value="Metallo-depent_PP-like"/>
</dbReference>
<comment type="caution">
    <text evidence="4">The sequence shown here is derived from an EMBL/GenBank/DDBJ whole genome shotgun (WGS) entry which is preliminary data.</text>
</comment>
<keyword evidence="1" id="KW-0472">Membrane</keyword>
<protein>
    <submittedName>
        <fullName evidence="4">Ankyrin repeat containing protein</fullName>
    </submittedName>
</protein>
<evidence type="ECO:0000259" key="3">
    <source>
        <dbReference type="Pfam" id="PF09423"/>
    </source>
</evidence>
<organism evidence="4 5">
    <name type="scientific">Babesia ovis</name>
    <dbReference type="NCBI Taxonomy" id="5869"/>
    <lineage>
        <taxon>Eukaryota</taxon>
        <taxon>Sar</taxon>
        <taxon>Alveolata</taxon>
        <taxon>Apicomplexa</taxon>
        <taxon>Aconoidasida</taxon>
        <taxon>Piroplasmida</taxon>
        <taxon>Babesiidae</taxon>
        <taxon>Babesia</taxon>
    </lineage>
</organism>
<feature type="signal peptide" evidence="2">
    <location>
        <begin position="1"/>
        <end position="20"/>
    </location>
</feature>
<reference evidence="4" key="1">
    <citation type="submission" date="2019-12" db="EMBL/GenBank/DDBJ databases">
        <title>Genome sequence of Babesia ovis.</title>
        <authorList>
            <person name="Yamagishi J."/>
            <person name="Sevinc F."/>
            <person name="Xuan X."/>
        </authorList>
    </citation>
    <scope>NUCLEOTIDE SEQUENCE</scope>
    <source>
        <strain evidence="4">Selcuk</strain>
    </source>
</reference>
<dbReference type="InterPro" id="IPR038607">
    <property type="entry name" value="PhoD-like_sf"/>
</dbReference>
<proteinExistence type="predicted"/>
<evidence type="ECO:0000313" key="5">
    <source>
        <dbReference type="Proteomes" id="UP001057455"/>
    </source>
</evidence>
<dbReference type="PANTHER" id="PTHR33987:SF1">
    <property type="entry name" value="CALCINEURIN-LIKE METALLO-PHOSPHOESTERASE SUPERFAMILY PROTEIN"/>
    <property type="match status" value="1"/>
</dbReference>
<dbReference type="InterPro" id="IPR018946">
    <property type="entry name" value="PhoD-like_MPP"/>
</dbReference>
<keyword evidence="1" id="KW-0812">Transmembrane</keyword>
<dbReference type="OrthoDB" id="10266805at2759"/>
<dbReference type="Gene3D" id="3.60.21.70">
    <property type="entry name" value="PhoD-like phosphatase"/>
    <property type="match status" value="1"/>
</dbReference>
<feature type="domain" description="PhoD-like phosphatase metallophosphatase" evidence="3">
    <location>
        <begin position="226"/>
        <end position="358"/>
    </location>
</feature>
<dbReference type="AlphaFoldDB" id="A0A9W5TDA0"/>
<sequence length="456" mass="53057">MALFTSAFCLITLCSSFAHGLTEYERQYNTRLVSLPADEDFQEPLNKLAFGSCQKLELHPEHIWDSIKRYKADMFLYTGDIIYAPNGCCEPNCLKTKYDALKASKAFRSFANSFKHIDGIYDDHDFGINDGHSTYAFRDHSQRYLLDFFDKPADHYRRQRKGAYFSMLFSDPEQPKHKVKLIVLDVRYHRQCYYYCACNTCKWAKVHTHKFVFARVFNYLFGFGCDHAGDTLGEEQWQWLQGQLHGSTAESHIIVSSFQIFTKYPITESWGLLPQAKDRLVNLFLATKPKNPIFISGDVHYGEVNVKDGAVEITSSSLTHSFLEHGTSPYRPFAMTIYATKPNAYMYNNFGGIEFEYDSRHDALKWSVKLFNHDGNVVDHFDGDVTRDPRDFYNNLDSKKRSFFNNTRIIKCRGTLWRISLGYAILCLVAWMVQLPYVVVLQLYRVLFRSRKEKQN</sequence>
<dbReference type="SUPFAM" id="SSF56300">
    <property type="entry name" value="Metallo-dependent phosphatases"/>
    <property type="match status" value="1"/>
</dbReference>
<name>A0A9W5TDA0_BABOV</name>
<feature type="transmembrane region" description="Helical" evidence="1">
    <location>
        <begin position="421"/>
        <end position="444"/>
    </location>
</feature>
<dbReference type="EMBL" id="BLIY01000024">
    <property type="protein sequence ID" value="GFE55840.1"/>
    <property type="molecule type" value="Genomic_DNA"/>
</dbReference>
<evidence type="ECO:0000313" key="4">
    <source>
        <dbReference type="EMBL" id="GFE55840.1"/>
    </source>
</evidence>
<dbReference type="PANTHER" id="PTHR33987">
    <property type="entry name" value="CALCINEURIN-LIKE METALLO-PHOSPHOESTERASE SUPERFAMILY PROTEIN"/>
    <property type="match status" value="1"/>
</dbReference>